<comment type="caution">
    <text evidence="1">The sequence shown here is derived from an EMBL/GenBank/DDBJ whole genome shotgun (WGS) entry which is preliminary data.</text>
</comment>
<keyword evidence="2" id="KW-1185">Reference proteome</keyword>
<evidence type="ECO:0000313" key="1">
    <source>
        <dbReference type="EMBL" id="MEE8659361.1"/>
    </source>
</evidence>
<sequence length="77" mass="8700">MPESIIGKSEINVALTSRFRPSSLTTHGIRDPLRNRQIALMLKNLFSRSIARLTRPDRGDGVRLVTMKNRPISADQQ</sequence>
<evidence type="ECO:0000313" key="2">
    <source>
        <dbReference type="Proteomes" id="UP001312908"/>
    </source>
</evidence>
<organism evidence="1 2">
    <name type="scientific">Sorlinia euscelidii</name>
    <dbReference type="NCBI Taxonomy" id="3081148"/>
    <lineage>
        <taxon>Bacteria</taxon>
        <taxon>Pseudomonadati</taxon>
        <taxon>Pseudomonadota</taxon>
        <taxon>Alphaproteobacteria</taxon>
        <taxon>Acetobacterales</taxon>
        <taxon>Acetobacteraceae</taxon>
        <taxon>Sorlinia</taxon>
    </lineage>
</organism>
<accession>A0ABU7U5W6</accession>
<dbReference type="Proteomes" id="UP001312908">
    <property type="component" value="Unassembled WGS sequence"/>
</dbReference>
<dbReference type="EMBL" id="JAWJZY010000004">
    <property type="protein sequence ID" value="MEE8659361.1"/>
    <property type="molecule type" value="Genomic_DNA"/>
</dbReference>
<protein>
    <submittedName>
        <fullName evidence="1">Uncharacterized protein</fullName>
    </submittedName>
</protein>
<gene>
    <name evidence="1" type="ORF">DOFOFD_10125</name>
</gene>
<reference evidence="1 2" key="1">
    <citation type="submission" date="2023-10" db="EMBL/GenBank/DDBJ databases">
        <title>Sorlinia euscelidii gen. nov., sp. nov., an acetic acid bacteria isolated from the gut of Euscelidius variegatus emitter.</title>
        <authorList>
            <person name="Michoud G."/>
            <person name="Marasco R."/>
            <person name="Seferji K."/>
            <person name="Gonella E."/>
            <person name="Garuglieri E."/>
            <person name="Alma A."/>
            <person name="Mapelli F."/>
            <person name="Borin S."/>
            <person name="Daffonchio D."/>
            <person name="Crotti E."/>
        </authorList>
    </citation>
    <scope>NUCLEOTIDE SEQUENCE [LARGE SCALE GENOMIC DNA]</scope>
    <source>
        <strain evidence="1 2">EV16P</strain>
    </source>
</reference>
<proteinExistence type="predicted"/>
<name>A0ABU7U5W6_9PROT</name>